<dbReference type="Proteomes" id="UP000244870">
    <property type="component" value="Chromosome"/>
</dbReference>
<sequence length="369" mass="42405">MKTVFIHTINDDNNFGNRLQNFALQHVLNLRDDITAVTRQSGGVDYYGQINEFRDTLLGQTLIALLRTKSMPFKQAWMWRERSSLFRKFTKEYVPKNSGKQTDLDANLVVIGSDQIWNPEFRKELTSDFLPDVPKKKKIAYAASIGANPYDLKESDKQIFKEHAKNISSISMRERDAAEHLSGVTGNRIETVLDPTFLVDKNVWTNLANESTFKINRQFVLTYFLGDLSSEKRGYIEKIAKLYSADIIEINNPNKSYFGKIGPLEFLYLFKNCLFAFTDSFHATVFSIINEKPFEVFSRVDSSIAKDMNSRITTLLETFKLQDRWKTSAFETLSVQEIDYNPVNSILKSKVDQSKSWLESAISDSLVNQ</sequence>
<evidence type="ECO:0000313" key="3">
    <source>
        <dbReference type="Proteomes" id="UP000244870"/>
    </source>
</evidence>
<organism evidence="2 3">
    <name type="scientific">Weissella cibaria</name>
    <dbReference type="NCBI Taxonomy" id="137591"/>
    <lineage>
        <taxon>Bacteria</taxon>
        <taxon>Bacillati</taxon>
        <taxon>Bacillota</taxon>
        <taxon>Bacilli</taxon>
        <taxon>Lactobacillales</taxon>
        <taxon>Lactobacillaceae</taxon>
        <taxon>Weissella</taxon>
    </lineage>
</organism>
<dbReference type="AlphaFoldDB" id="A0A2S1KUE9"/>
<dbReference type="RefSeq" id="WP_108730990.1">
    <property type="nucleotide sequence ID" value="NZ_CP020928.1"/>
</dbReference>
<proteinExistence type="predicted"/>
<evidence type="ECO:0000259" key="1">
    <source>
        <dbReference type="Pfam" id="PF04230"/>
    </source>
</evidence>
<protein>
    <recommendedName>
        <fullName evidence="1">Polysaccharide pyruvyl transferase domain-containing protein</fullName>
    </recommendedName>
</protein>
<dbReference type="Pfam" id="PF04230">
    <property type="entry name" value="PS_pyruv_trans"/>
    <property type="match status" value="1"/>
</dbReference>
<dbReference type="InterPro" id="IPR007345">
    <property type="entry name" value="Polysacch_pyruvyl_Trfase"/>
</dbReference>
<accession>A0A2S1KUE9</accession>
<gene>
    <name evidence="2" type="ORF">B6254_2233</name>
</gene>
<reference evidence="2 3" key="1">
    <citation type="submission" date="2017-04" db="EMBL/GenBank/DDBJ databases">
        <title>Weissella cibaria strain m2 complete genome.</title>
        <authorList>
            <person name="Pan Q."/>
            <person name="Tan M."/>
            <person name="Yao F."/>
            <person name="Su S."/>
        </authorList>
    </citation>
    <scope>NUCLEOTIDE SEQUENCE [LARGE SCALE GENOMIC DNA]</scope>
    <source>
        <strain evidence="2 3">M2</strain>
    </source>
</reference>
<evidence type="ECO:0000313" key="2">
    <source>
        <dbReference type="EMBL" id="AWF96584.1"/>
    </source>
</evidence>
<dbReference type="EMBL" id="CP020928">
    <property type="protein sequence ID" value="AWF96584.1"/>
    <property type="molecule type" value="Genomic_DNA"/>
</dbReference>
<name>A0A2S1KUE9_9LACO</name>
<feature type="domain" description="Polysaccharide pyruvyl transferase" evidence="1">
    <location>
        <begin position="14"/>
        <end position="297"/>
    </location>
</feature>